<gene>
    <name evidence="1" type="ORF">SAMN04487931_106278</name>
</gene>
<proteinExistence type="predicted"/>
<dbReference type="InterPro" id="IPR049519">
    <property type="entry name" value="SmaI"/>
</dbReference>
<name>A0A1H2HJ50_9BACT</name>
<dbReference type="EMBL" id="FNLL01000006">
    <property type="protein sequence ID" value="SDU31907.1"/>
    <property type="molecule type" value="Genomic_DNA"/>
</dbReference>
<protein>
    <recommendedName>
        <fullName evidence="3">Type II restriction enzyme</fullName>
    </recommendedName>
</protein>
<dbReference type="AlphaFoldDB" id="A0A1H2HJ50"/>
<dbReference type="Proteomes" id="UP000199608">
    <property type="component" value="Unassembled WGS sequence"/>
</dbReference>
<evidence type="ECO:0008006" key="3">
    <source>
        <dbReference type="Google" id="ProtNLM"/>
    </source>
</evidence>
<evidence type="ECO:0000313" key="1">
    <source>
        <dbReference type="EMBL" id="SDU31907.1"/>
    </source>
</evidence>
<keyword evidence="2" id="KW-1185">Reference proteome</keyword>
<accession>A0A1H2HJ50</accession>
<reference evidence="2" key="1">
    <citation type="submission" date="2016-10" db="EMBL/GenBank/DDBJ databases">
        <authorList>
            <person name="Varghese N."/>
            <person name="Submissions S."/>
        </authorList>
    </citation>
    <scope>NUCLEOTIDE SEQUENCE [LARGE SCALE GENOMIC DNA]</scope>
    <source>
        <strain evidence="2">DSM 3384</strain>
    </source>
</reference>
<dbReference type="RefSeq" id="WP_092234502.1">
    <property type="nucleotide sequence ID" value="NZ_FNLL01000006.1"/>
</dbReference>
<organism evidence="1 2">
    <name type="scientific">Desulfobacula phenolica</name>
    <dbReference type="NCBI Taxonomy" id="90732"/>
    <lineage>
        <taxon>Bacteria</taxon>
        <taxon>Pseudomonadati</taxon>
        <taxon>Thermodesulfobacteriota</taxon>
        <taxon>Desulfobacteria</taxon>
        <taxon>Desulfobacterales</taxon>
        <taxon>Desulfobacteraceae</taxon>
        <taxon>Desulfobacula</taxon>
    </lineage>
</organism>
<evidence type="ECO:0000313" key="2">
    <source>
        <dbReference type="Proteomes" id="UP000199608"/>
    </source>
</evidence>
<dbReference type="GO" id="GO:0009036">
    <property type="term" value="F:type II site-specific deoxyribonuclease activity"/>
    <property type="evidence" value="ECO:0007669"/>
    <property type="project" value="InterPro"/>
</dbReference>
<sequence>MDKLFKQIKELNGHQQKRVSEFISSIGKPLDEIFIQIEKLNKFKQQRVFDFIKALNKPLKESTNKDSEYVNSAFSEEFRSRILTQHAFQNSPLFQDSFDSAFMAASKASGKDCKEAPIGERFWDVEVDGLRISLKSTREKNLSSKTLKISKLTEAAWIQDCRSAAIREERTKNLFIEYMDIVGSIIQLRYFKKKQMYELVEIPMELFKPILDVPRSYFNSDGPTINIPVGENPPNLKLRLDRSDAKITIVSILKERCIVHGTWQLI</sequence>
<dbReference type="Pfam" id="PF17411">
    <property type="entry name" value="SmaI"/>
    <property type="match status" value="1"/>
</dbReference>